<dbReference type="GO" id="GO:0071555">
    <property type="term" value="P:cell wall organization"/>
    <property type="evidence" value="ECO:0007669"/>
    <property type="project" value="UniProtKB-KW"/>
</dbReference>
<dbReference type="InterPro" id="IPR023346">
    <property type="entry name" value="Lysozyme-like_dom_sf"/>
</dbReference>
<comment type="subcellular location">
    <subcellularLocation>
        <location evidence="11">Cell membrane</location>
        <topology evidence="11">Single-pass membrane protein</topology>
    </subcellularLocation>
</comment>
<accession>A0A7X6DRM0</accession>
<keyword evidence="1 11" id="KW-1003">Cell membrane</keyword>
<evidence type="ECO:0000256" key="6">
    <source>
        <dbReference type="ARBA" id="ARBA00022960"/>
    </source>
</evidence>
<dbReference type="InterPro" id="IPR036950">
    <property type="entry name" value="PBP_transglycosylase"/>
</dbReference>
<evidence type="ECO:0000256" key="11">
    <source>
        <dbReference type="HAMAP-Rule" id="MF_00766"/>
    </source>
</evidence>
<comment type="function">
    <text evidence="11">Peptidoglycan polymerase that catalyzes glycan chain elongation from lipid-linked precursors.</text>
</comment>
<comment type="similarity">
    <text evidence="11">Belongs to the glycosyltransferase 51 family.</text>
</comment>
<dbReference type="Proteomes" id="UP000534783">
    <property type="component" value="Unassembled WGS sequence"/>
</dbReference>
<dbReference type="NCBIfam" id="TIGR02070">
    <property type="entry name" value="mono_pep_trsgly"/>
    <property type="match status" value="1"/>
</dbReference>
<dbReference type="GO" id="GO:0009274">
    <property type="term" value="C:peptidoglycan-based cell wall"/>
    <property type="evidence" value="ECO:0007669"/>
    <property type="project" value="InterPro"/>
</dbReference>
<evidence type="ECO:0000259" key="13">
    <source>
        <dbReference type="Pfam" id="PF00912"/>
    </source>
</evidence>
<evidence type="ECO:0000313" key="15">
    <source>
        <dbReference type="Proteomes" id="UP000534783"/>
    </source>
</evidence>
<evidence type="ECO:0000313" key="14">
    <source>
        <dbReference type="EMBL" id="NKE72075.1"/>
    </source>
</evidence>
<dbReference type="UniPathway" id="UPA00219"/>
<dbReference type="GO" id="GO:0008360">
    <property type="term" value="P:regulation of cell shape"/>
    <property type="evidence" value="ECO:0007669"/>
    <property type="project" value="UniProtKB-KW"/>
</dbReference>
<evidence type="ECO:0000256" key="9">
    <source>
        <dbReference type="ARBA" id="ARBA00023136"/>
    </source>
</evidence>
<organism evidence="14 15">
    <name type="scientific">Candidatus Manganitrophus noduliformans</name>
    <dbReference type="NCBI Taxonomy" id="2606439"/>
    <lineage>
        <taxon>Bacteria</taxon>
        <taxon>Pseudomonadati</taxon>
        <taxon>Nitrospirota</taxon>
        <taxon>Nitrospiria</taxon>
        <taxon>Candidatus Troglogloeales</taxon>
        <taxon>Candidatus Manganitrophaceae</taxon>
        <taxon>Candidatus Manganitrophus</taxon>
    </lineage>
</organism>
<feature type="compositionally biased region" description="Basic and acidic residues" evidence="12">
    <location>
        <begin position="239"/>
        <end position="248"/>
    </location>
</feature>
<evidence type="ECO:0000256" key="4">
    <source>
        <dbReference type="ARBA" id="ARBA00022679"/>
    </source>
</evidence>
<dbReference type="Pfam" id="PF00912">
    <property type="entry name" value="Transgly"/>
    <property type="match status" value="1"/>
</dbReference>
<comment type="pathway">
    <text evidence="11">Cell wall biogenesis; peptidoglycan biosynthesis.</text>
</comment>
<name>A0A7X6DRM0_9BACT</name>
<dbReference type="InterPro" id="IPR011812">
    <property type="entry name" value="Pep_trsgly"/>
</dbReference>
<dbReference type="Gene3D" id="1.10.3810.10">
    <property type="entry name" value="Biosynthetic peptidoglycan transglycosylase-like"/>
    <property type="match status" value="1"/>
</dbReference>
<evidence type="ECO:0000256" key="1">
    <source>
        <dbReference type="ARBA" id="ARBA00022475"/>
    </source>
</evidence>
<keyword evidence="4 11" id="KW-0808">Transferase</keyword>
<comment type="catalytic activity">
    <reaction evidence="11">
        <text>[GlcNAc-(1-&gt;4)-Mur2Ac(oyl-L-Ala-gamma-D-Glu-L-Lys-D-Ala-D-Ala)](n)-di-trans,octa-cis-undecaprenyl diphosphate + beta-D-GlcNAc-(1-&gt;4)-Mur2Ac(oyl-L-Ala-gamma-D-Glu-L-Lys-D-Ala-D-Ala)-di-trans,octa-cis-undecaprenyl diphosphate = [GlcNAc-(1-&gt;4)-Mur2Ac(oyl-L-Ala-gamma-D-Glu-L-Lys-D-Ala-D-Ala)](n+1)-di-trans,octa-cis-undecaprenyl diphosphate + di-trans,octa-cis-undecaprenyl diphosphate + H(+)</text>
        <dbReference type="Rhea" id="RHEA:23708"/>
        <dbReference type="Rhea" id="RHEA-COMP:9602"/>
        <dbReference type="Rhea" id="RHEA-COMP:9603"/>
        <dbReference type="ChEBI" id="CHEBI:15378"/>
        <dbReference type="ChEBI" id="CHEBI:58405"/>
        <dbReference type="ChEBI" id="CHEBI:60033"/>
        <dbReference type="ChEBI" id="CHEBI:78435"/>
        <dbReference type="EC" id="2.4.99.28"/>
    </reaction>
</comment>
<feature type="transmembrane region" description="Helical" evidence="11">
    <location>
        <begin position="9"/>
        <end position="29"/>
    </location>
</feature>
<reference evidence="14 15" key="1">
    <citation type="journal article" date="2020" name="Nature">
        <title>Bacterial chemolithoautotrophy via manganese oxidation.</title>
        <authorList>
            <person name="Yu H."/>
            <person name="Leadbetter J.R."/>
        </authorList>
    </citation>
    <scope>NUCLEOTIDE SEQUENCE [LARGE SCALE GENOMIC DNA]</scope>
    <source>
        <strain evidence="14 15">Mn-1</strain>
    </source>
</reference>
<dbReference type="InterPro" id="IPR001264">
    <property type="entry name" value="Glyco_trans_51"/>
</dbReference>
<keyword evidence="8 11" id="KW-1133">Transmembrane helix</keyword>
<keyword evidence="3 11" id="KW-0328">Glycosyltransferase</keyword>
<evidence type="ECO:0000256" key="7">
    <source>
        <dbReference type="ARBA" id="ARBA00022984"/>
    </source>
</evidence>
<evidence type="ECO:0000256" key="5">
    <source>
        <dbReference type="ARBA" id="ARBA00022692"/>
    </source>
</evidence>
<dbReference type="SUPFAM" id="SSF53955">
    <property type="entry name" value="Lysozyme-like"/>
    <property type="match status" value="1"/>
</dbReference>
<dbReference type="EMBL" id="VTOW01000003">
    <property type="protein sequence ID" value="NKE72075.1"/>
    <property type="molecule type" value="Genomic_DNA"/>
</dbReference>
<dbReference type="PANTHER" id="PTHR30400:SF0">
    <property type="entry name" value="BIOSYNTHETIC PEPTIDOGLYCAN TRANSGLYCOSYLASE"/>
    <property type="match status" value="1"/>
</dbReference>
<keyword evidence="6 11" id="KW-0133">Cell shape</keyword>
<proteinExistence type="inferred from homology"/>
<comment type="caution">
    <text evidence="14">The sequence shown here is derived from an EMBL/GenBank/DDBJ whole genome shotgun (WGS) entry which is preliminary data.</text>
</comment>
<dbReference type="PANTHER" id="PTHR30400">
    <property type="entry name" value="MONOFUNCTIONAL BIOSYNTHETIC PEPTIDOGLYCAN TRANSGLYCOSYLASE"/>
    <property type="match status" value="1"/>
</dbReference>
<sequence>MKRVRLRSVVFLCLFIIPISVGAYLFSYWPEVERLAKTNPKTTALIEARRAKGKKEASISLAARWRPLGQISPHLQRAVVLAEDARFYQHQGFDWEAIVEAAERDWAAKSFEYGGSTISQQLVKNLYLSSEKSPIRKIKEALITSVMEAKLKKRRILEVYLNVVEWGEGIYGAEAAADHYFSKPAAELAPQEAAFLAAILPAPRYYQNRRSTPYLRKRIDSILQAMQKRYPETRMAMEKEIPKERTIENSEGPEGVERATTPQTP</sequence>
<feature type="domain" description="Glycosyl transferase family 51" evidence="13">
    <location>
        <begin position="63"/>
        <end position="227"/>
    </location>
</feature>
<feature type="region of interest" description="Disordered" evidence="12">
    <location>
        <begin position="239"/>
        <end position="265"/>
    </location>
</feature>
<dbReference type="AlphaFoldDB" id="A0A7X6DRM0"/>
<dbReference type="GO" id="GO:0016763">
    <property type="term" value="F:pentosyltransferase activity"/>
    <property type="evidence" value="ECO:0007669"/>
    <property type="project" value="InterPro"/>
</dbReference>
<protein>
    <recommendedName>
        <fullName evidence="11">Biosynthetic peptidoglycan transglycosylase</fullName>
        <ecNumber evidence="11">2.4.99.28</ecNumber>
    </recommendedName>
    <alternativeName>
        <fullName evidence="11">Glycan polymerase</fullName>
    </alternativeName>
    <alternativeName>
        <fullName evidence="11">Peptidoglycan glycosyltransferase MtgA</fullName>
        <shortName evidence="11">PGT</shortName>
    </alternativeName>
</protein>
<dbReference type="GO" id="GO:0005886">
    <property type="term" value="C:plasma membrane"/>
    <property type="evidence" value="ECO:0007669"/>
    <property type="project" value="UniProtKB-SubCell"/>
</dbReference>
<dbReference type="HAMAP" id="MF_00766">
    <property type="entry name" value="PGT_MtgA"/>
    <property type="match status" value="1"/>
</dbReference>
<keyword evidence="9 11" id="KW-0472">Membrane</keyword>
<dbReference type="GO" id="GO:0009252">
    <property type="term" value="P:peptidoglycan biosynthetic process"/>
    <property type="evidence" value="ECO:0007669"/>
    <property type="project" value="UniProtKB-UniRule"/>
</dbReference>
<keyword evidence="7 11" id="KW-0573">Peptidoglycan synthesis</keyword>
<evidence type="ECO:0000256" key="8">
    <source>
        <dbReference type="ARBA" id="ARBA00022989"/>
    </source>
</evidence>
<evidence type="ECO:0000256" key="2">
    <source>
        <dbReference type="ARBA" id="ARBA00022519"/>
    </source>
</evidence>
<dbReference type="EC" id="2.4.99.28" evidence="11"/>
<dbReference type="RefSeq" id="WP_168061412.1">
    <property type="nucleotide sequence ID" value="NZ_VTOW01000003.1"/>
</dbReference>
<evidence type="ECO:0000256" key="10">
    <source>
        <dbReference type="ARBA" id="ARBA00023316"/>
    </source>
</evidence>
<gene>
    <name evidence="11 14" type="primary">mtgA</name>
    <name evidence="14" type="ORF">MNODULE_15100</name>
</gene>
<keyword evidence="2" id="KW-0997">Cell inner membrane</keyword>
<dbReference type="GO" id="GO:0008955">
    <property type="term" value="F:peptidoglycan glycosyltransferase activity"/>
    <property type="evidence" value="ECO:0007669"/>
    <property type="project" value="UniProtKB-UniRule"/>
</dbReference>
<keyword evidence="15" id="KW-1185">Reference proteome</keyword>
<keyword evidence="5 11" id="KW-0812">Transmembrane</keyword>
<keyword evidence="10 11" id="KW-0961">Cell wall biogenesis/degradation</keyword>
<evidence type="ECO:0000256" key="12">
    <source>
        <dbReference type="SAM" id="MobiDB-lite"/>
    </source>
</evidence>
<evidence type="ECO:0000256" key="3">
    <source>
        <dbReference type="ARBA" id="ARBA00022676"/>
    </source>
</evidence>